<dbReference type="EMBL" id="WRXN01000006">
    <property type="protein sequence ID" value="MVT09869.1"/>
    <property type="molecule type" value="Genomic_DNA"/>
</dbReference>
<feature type="signal peptide" evidence="1">
    <location>
        <begin position="1"/>
        <end position="19"/>
    </location>
</feature>
<accession>A0A7K1U6A2</accession>
<dbReference type="Proteomes" id="UP000461730">
    <property type="component" value="Unassembled WGS sequence"/>
</dbReference>
<comment type="caution">
    <text evidence="2">The sequence shown here is derived from an EMBL/GenBank/DDBJ whole genome shotgun (WGS) entry which is preliminary data.</text>
</comment>
<proteinExistence type="predicted"/>
<evidence type="ECO:0000256" key="1">
    <source>
        <dbReference type="SAM" id="SignalP"/>
    </source>
</evidence>
<protein>
    <submittedName>
        <fullName evidence="2">Uncharacterized protein</fullName>
    </submittedName>
</protein>
<evidence type="ECO:0000313" key="3">
    <source>
        <dbReference type="Proteomes" id="UP000461730"/>
    </source>
</evidence>
<gene>
    <name evidence="2" type="ORF">GO493_16480</name>
</gene>
<reference evidence="2 3" key="1">
    <citation type="submission" date="2019-12" db="EMBL/GenBank/DDBJ databases">
        <title>Chitinophaga sp. strain ysch24 (GDMCC 1.1355), whole genome shotgun sequence.</title>
        <authorList>
            <person name="Zhang X."/>
        </authorList>
    </citation>
    <scope>NUCLEOTIDE SEQUENCE [LARGE SCALE GENOMIC DNA]</scope>
    <source>
        <strain evidence="3">ysch24</strain>
    </source>
</reference>
<dbReference type="RefSeq" id="WP_157307305.1">
    <property type="nucleotide sequence ID" value="NZ_WRXN01000006.1"/>
</dbReference>
<name>A0A7K1U6A2_9BACT</name>
<sequence>MKKIILLLLLVLATGASYAQDGNFRRATVRDSIWLSGKWFKEISDDSTLGTGASNILPTQKALKGALYDVVANKVRNIYVSNGSLNSNRRLTGNKQYELFMDSLTAFGVMTRSFTEDSLATFNLSTFTASMASYVTSANKMAVVEVNALPRPYIALHSGYLTAAGFYLDSTNNIGLGKNNPTEKLDVVGNVTATGTVNSQAFKNGNIGSLTFAGNGSPVILRSNNEDLQLLSGKHLSISAEKNMILSTGDSGAVIFNNPATFTAAVSAPFLTVNADIALTKAHHTLRVRTAGITITLPPPGPVYGRIYCIMNASDGYIYFNSGYVDNNIVLNDVASSGVVWLQSDGFNWYRIN</sequence>
<keyword evidence="3" id="KW-1185">Reference proteome</keyword>
<dbReference type="AlphaFoldDB" id="A0A7K1U6A2"/>
<evidence type="ECO:0000313" key="2">
    <source>
        <dbReference type="EMBL" id="MVT09869.1"/>
    </source>
</evidence>
<feature type="chain" id="PRO_5029847274" evidence="1">
    <location>
        <begin position="20"/>
        <end position="353"/>
    </location>
</feature>
<organism evidence="2 3">
    <name type="scientific">Chitinophaga tropicalis</name>
    <dbReference type="NCBI Taxonomy" id="2683588"/>
    <lineage>
        <taxon>Bacteria</taxon>
        <taxon>Pseudomonadati</taxon>
        <taxon>Bacteroidota</taxon>
        <taxon>Chitinophagia</taxon>
        <taxon>Chitinophagales</taxon>
        <taxon>Chitinophagaceae</taxon>
        <taxon>Chitinophaga</taxon>
    </lineage>
</organism>
<keyword evidence="1" id="KW-0732">Signal</keyword>